<comment type="caution">
    <text evidence="3">The sequence shown here is derived from an EMBL/GenBank/DDBJ whole genome shotgun (WGS) entry which is preliminary data.</text>
</comment>
<evidence type="ECO:0000256" key="2">
    <source>
        <dbReference type="SAM" id="MobiDB-lite"/>
    </source>
</evidence>
<name>A0A540N735_MALBA</name>
<dbReference type="Proteomes" id="UP000315295">
    <property type="component" value="Unassembled WGS sequence"/>
</dbReference>
<dbReference type="AlphaFoldDB" id="A0A540N735"/>
<sequence>MKNDMTAAVVARNLVTPKDNRLLSKRSDELAVKESLALSVQCAGSVSNMAQRLFARTRQIESLAAEVMSLKQKIRGLKHENKQLHKLAHNYATNMKRKIDQIHESDGQILLDHRRFVGLFQQHLPSSSGAAPTAEAPKNQPLLPPPSMAPSSAEAPPDQ</sequence>
<evidence type="ECO:0000313" key="3">
    <source>
        <dbReference type="EMBL" id="TQE06862.1"/>
    </source>
</evidence>
<reference evidence="3 4" key="1">
    <citation type="journal article" date="2019" name="G3 (Bethesda)">
        <title>Sequencing of a Wild Apple (Malus baccata) Genome Unravels the Differences Between Cultivated and Wild Apple Species Regarding Disease Resistance and Cold Tolerance.</title>
        <authorList>
            <person name="Chen X."/>
        </authorList>
    </citation>
    <scope>NUCLEOTIDE SEQUENCE [LARGE SCALE GENOMIC DNA]</scope>
    <source>
        <strain evidence="4">cv. Shandingzi</strain>
        <tissue evidence="3">Leaves</tissue>
    </source>
</reference>
<evidence type="ECO:0000256" key="1">
    <source>
        <dbReference type="SAM" id="Coils"/>
    </source>
</evidence>
<protein>
    <submittedName>
        <fullName evidence="3">Uncharacterized protein</fullName>
    </submittedName>
</protein>
<evidence type="ECO:0000313" key="4">
    <source>
        <dbReference type="Proteomes" id="UP000315295"/>
    </source>
</evidence>
<feature type="coiled-coil region" evidence="1">
    <location>
        <begin position="60"/>
        <end position="87"/>
    </location>
</feature>
<keyword evidence="4" id="KW-1185">Reference proteome</keyword>
<proteinExistence type="predicted"/>
<gene>
    <name evidence="3" type="ORF">C1H46_007500</name>
</gene>
<organism evidence="3 4">
    <name type="scientific">Malus baccata</name>
    <name type="common">Siberian crab apple</name>
    <name type="synonym">Pyrus baccata</name>
    <dbReference type="NCBI Taxonomy" id="106549"/>
    <lineage>
        <taxon>Eukaryota</taxon>
        <taxon>Viridiplantae</taxon>
        <taxon>Streptophyta</taxon>
        <taxon>Embryophyta</taxon>
        <taxon>Tracheophyta</taxon>
        <taxon>Spermatophyta</taxon>
        <taxon>Magnoliopsida</taxon>
        <taxon>eudicotyledons</taxon>
        <taxon>Gunneridae</taxon>
        <taxon>Pentapetalae</taxon>
        <taxon>rosids</taxon>
        <taxon>fabids</taxon>
        <taxon>Rosales</taxon>
        <taxon>Rosaceae</taxon>
        <taxon>Amygdaloideae</taxon>
        <taxon>Maleae</taxon>
        <taxon>Malus</taxon>
    </lineage>
</organism>
<dbReference type="EMBL" id="VIEB01000095">
    <property type="protein sequence ID" value="TQE06862.1"/>
    <property type="molecule type" value="Genomic_DNA"/>
</dbReference>
<feature type="compositionally biased region" description="Low complexity" evidence="2">
    <location>
        <begin position="149"/>
        <end position="159"/>
    </location>
</feature>
<feature type="region of interest" description="Disordered" evidence="2">
    <location>
        <begin position="122"/>
        <end position="159"/>
    </location>
</feature>
<keyword evidence="1" id="KW-0175">Coiled coil</keyword>
<accession>A0A540N735</accession>